<dbReference type="RefSeq" id="XP_041420702.1">
    <property type="nucleotide sequence ID" value="XM_041564768.1"/>
</dbReference>
<dbReference type="PANTHER" id="PTHR45913:SF21">
    <property type="entry name" value="DUF4371 DOMAIN-CONTAINING PROTEIN"/>
    <property type="match status" value="1"/>
</dbReference>
<evidence type="ECO:0000313" key="10">
    <source>
        <dbReference type="RefSeq" id="XP_041426944.1"/>
    </source>
</evidence>
<dbReference type="RefSeq" id="XP_041426940.1">
    <property type="nucleotide sequence ID" value="XM_041571006.1"/>
</dbReference>
<evidence type="ECO:0000259" key="1">
    <source>
        <dbReference type="Pfam" id="PF14291"/>
    </source>
</evidence>
<dbReference type="KEGG" id="xla:121396229"/>
<dbReference type="RefSeq" id="XP_041426945.1">
    <property type="nucleotide sequence ID" value="XM_041571011.1"/>
</dbReference>
<name>A0A8J1KTQ8_XENLA</name>
<dbReference type="SUPFAM" id="SSF53098">
    <property type="entry name" value="Ribonuclease H-like"/>
    <property type="match status" value="1"/>
</dbReference>
<reference evidence="4 5" key="1">
    <citation type="submission" date="2025-04" db="UniProtKB">
        <authorList>
            <consortium name="RefSeq"/>
        </authorList>
    </citation>
    <scope>IDENTIFICATION</scope>
    <source>
        <strain evidence="4 5">J_2021</strain>
        <tissue evidence="4 5">Erythrocytes</tissue>
    </source>
</reference>
<dbReference type="InterPro" id="IPR025398">
    <property type="entry name" value="DUF4371"/>
</dbReference>
<dbReference type="Proteomes" id="UP000186698">
    <property type="component" value="Chromosome 5S"/>
</dbReference>
<accession>A0A8J1KTQ8</accession>
<evidence type="ECO:0000313" key="11">
    <source>
        <dbReference type="RefSeq" id="XP_041426945.1"/>
    </source>
</evidence>
<evidence type="ECO:0000313" key="4">
    <source>
        <dbReference type="RefSeq" id="XP_041420701.1"/>
    </source>
</evidence>
<protein>
    <submittedName>
        <fullName evidence="4 5">General transcription factor II-I repeat domain-containing protein 2-like</fullName>
    </submittedName>
</protein>
<dbReference type="GeneID" id="121394266"/>
<evidence type="ECO:0000259" key="2">
    <source>
        <dbReference type="Pfam" id="PF18658"/>
    </source>
</evidence>
<dbReference type="RefSeq" id="XP_041426943.1">
    <property type="nucleotide sequence ID" value="XM_041571009.1"/>
</dbReference>
<dbReference type="InterPro" id="IPR012337">
    <property type="entry name" value="RNaseH-like_sf"/>
</dbReference>
<evidence type="ECO:0000313" key="6">
    <source>
        <dbReference type="RefSeq" id="XP_041426940.1"/>
    </source>
</evidence>
<dbReference type="RefSeq" id="XP_041426941.1">
    <property type="nucleotide sequence ID" value="XM_041571007.1"/>
</dbReference>
<evidence type="ECO:0000313" key="5">
    <source>
        <dbReference type="RefSeq" id="XP_041420702.1"/>
    </source>
</evidence>
<dbReference type="PANTHER" id="PTHR45913">
    <property type="entry name" value="EPM2A-INTERACTING PROTEIN 1"/>
    <property type="match status" value="1"/>
</dbReference>
<evidence type="ECO:0000313" key="9">
    <source>
        <dbReference type="RefSeq" id="XP_041426943.1"/>
    </source>
</evidence>
<dbReference type="KEGG" id="xla:121394266"/>
<keyword evidence="3" id="KW-1185">Reference proteome</keyword>
<proteinExistence type="predicted"/>
<dbReference type="RefSeq" id="XP_041426944.1">
    <property type="nucleotide sequence ID" value="XM_041571010.1"/>
</dbReference>
<dbReference type="Pfam" id="PF14291">
    <property type="entry name" value="DUF4371"/>
    <property type="match status" value="1"/>
</dbReference>
<dbReference type="OrthoDB" id="8934564at2759"/>
<dbReference type="AlphaFoldDB" id="A0A8J1KTQ8"/>
<gene>
    <name evidence="4 5" type="primary">LOC121394266</name>
    <name evidence="6 7 8 9 10 11" type="synonym">LOC121396229</name>
</gene>
<evidence type="ECO:0000313" key="8">
    <source>
        <dbReference type="RefSeq" id="XP_041426942.1"/>
    </source>
</evidence>
<sequence length="605" mass="70306">MAFRISESKKEHRKRKVTEEGRVFKENWTEEYFFVEANSKALCLICGEYVQVFKDYNLKRHYMQKHAAKFSVYQGMCRKDKAMELKKSLSSQQNLFKKVITQTESIVKASYVVTYLIAKKSKPFTDGEFIKQCMESVADIICPEKKGDISKISLSHQTIARRTEDIGKSVERCLKSKAAKFKYYALAVDESTDATDTAQLAIFMRGIDNEYNVTEEMASLVPLKDTTKSRDLYEAVKNMLNRYSLSFENISGIVTDGAPAMVGRREGLVKLIENDAIAAKNSHLMKYHCIVHQENLCAKALKMDNIMQIVIKAVNFIRAKGLNHRQFQEFLRSVDADCGDVIYFSEVRWLSRGQMLKRFYDLRHEVKSFMVSKAKCVPELDDENWLTDLAFLVDLTSHLNDLNMRLQGKNQLINTMFQGITAFQTKLKLWEDQIKANNFMHFNTLAKHVPVNTEKYAALLYDLIQEFEKRFQDFRENKQHFAIFATPFSVDINMLPANFQMECIELQSDFQLKEKFDHVSLLDFYRSYLPRDKYPSLHNHALFMSSLFGSTYICEQLFSRMKHTKSKIRTKLSDEHLENSLRIATTSMEPDIDALVYQTQCQKSH</sequence>
<dbReference type="RefSeq" id="XP_041426942.1">
    <property type="nucleotide sequence ID" value="XM_041571008.1"/>
</dbReference>
<dbReference type="Proteomes" id="UP000186698">
    <property type="component" value="Chromosome 7S"/>
</dbReference>
<dbReference type="Pfam" id="PF18658">
    <property type="entry name" value="zf-C2H2_12"/>
    <property type="match status" value="1"/>
</dbReference>
<evidence type="ECO:0000313" key="3">
    <source>
        <dbReference type="Proteomes" id="UP000186698"/>
    </source>
</evidence>
<organism evidence="3 5">
    <name type="scientific">Xenopus laevis</name>
    <name type="common">African clawed frog</name>
    <dbReference type="NCBI Taxonomy" id="8355"/>
    <lineage>
        <taxon>Eukaryota</taxon>
        <taxon>Metazoa</taxon>
        <taxon>Chordata</taxon>
        <taxon>Craniata</taxon>
        <taxon>Vertebrata</taxon>
        <taxon>Euteleostomi</taxon>
        <taxon>Amphibia</taxon>
        <taxon>Batrachia</taxon>
        <taxon>Anura</taxon>
        <taxon>Pipoidea</taxon>
        <taxon>Pipidae</taxon>
        <taxon>Xenopodinae</taxon>
        <taxon>Xenopus</taxon>
        <taxon>Xenopus</taxon>
    </lineage>
</organism>
<dbReference type="RefSeq" id="XP_041420701.1">
    <property type="nucleotide sequence ID" value="XM_041564767.1"/>
</dbReference>
<feature type="domain" description="DUF4371" evidence="1">
    <location>
        <begin position="182"/>
        <end position="265"/>
    </location>
</feature>
<feature type="domain" description="SPIN-DOC-like zinc-finger" evidence="2">
    <location>
        <begin position="26"/>
        <end position="69"/>
    </location>
</feature>
<dbReference type="InterPro" id="IPR040647">
    <property type="entry name" value="SPIN-DOC_Znf-C2H2"/>
</dbReference>
<evidence type="ECO:0000313" key="7">
    <source>
        <dbReference type="RefSeq" id="XP_041426941.1"/>
    </source>
</evidence>